<dbReference type="AlphaFoldDB" id="A0A7J6I038"/>
<dbReference type="InterPro" id="IPR003406">
    <property type="entry name" value="Glyco_trans_14"/>
</dbReference>
<keyword evidence="5" id="KW-0325">Glycoprotein</keyword>
<dbReference type="PANTHER" id="PTHR31042">
    <property type="entry name" value="CORE-2/I-BRANCHING BETA-1,6-N-ACETYLGLUCOSAMINYLTRANSFERASE FAMILY PROTEIN-RELATED"/>
    <property type="match status" value="1"/>
</dbReference>
<name>A0A7J6I038_CANSA</name>
<evidence type="ECO:0000256" key="1">
    <source>
        <dbReference type="ARBA" id="ARBA00004606"/>
    </source>
</evidence>
<evidence type="ECO:0000256" key="4">
    <source>
        <dbReference type="ARBA" id="ARBA00023136"/>
    </source>
</evidence>
<sequence length="139" mass="16261">MQQVHWGKSTMTDAERRLIASALLDLSNERFVLLSEACIPLFNFTNTYNYLINTKLNFVQLFDDPGREGQGRYSSEMSPQISLSNWRKGSQWFASNRKLSVEIRQTQIEVLHGLIGPKVGKPIQEHLEKRMFQKKFWIR</sequence>
<dbReference type="EMBL" id="JAATIQ010000014">
    <property type="protein sequence ID" value="KAF4400863.1"/>
    <property type="molecule type" value="Genomic_DNA"/>
</dbReference>
<dbReference type="GO" id="GO:0016757">
    <property type="term" value="F:glycosyltransferase activity"/>
    <property type="evidence" value="ECO:0007669"/>
    <property type="project" value="UniProtKB-KW"/>
</dbReference>
<organism evidence="6 7">
    <name type="scientific">Cannabis sativa</name>
    <name type="common">Hemp</name>
    <name type="synonym">Marijuana</name>
    <dbReference type="NCBI Taxonomy" id="3483"/>
    <lineage>
        <taxon>Eukaryota</taxon>
        <taxon>Viridiplantae</taxon>
        <taxon>Streptophyta</taxon>
        <taxon>Embryophyta</taxon>
        <taxon>Tracheophyta</taxon>
        <taxon>Spermatophyta</taxon>
        <taxon>Magnoliopsida</taxon>
        <taxon>eudicotyledons</taxon>
        <taxon>Gunneridae</taxon>
        <taxon>Pentapetalae</taxon>
        <taxon>rosids</taxon>
        <taxon>fabids</taxon>
        <taxon>Rosales</taxon>
        <taxon>Cannabaceae</taxon>
        <taxon>Cannabis</taxon>
    </lineage>
</organism>
<comment type="subcellular location">
    <subcellularLocation>
        <location evidence="1">Membrane</location>
        <topology evidence="1">Single-pass type II membrane protein</topology>
    </subcellularLocation>
</comment>
<evidence type="ECO:0000313" key="6">
    <source>
        <dbReference type="EMBL" id="KAF4400863.1"/>
    </source>
</evidence>
<gene>
    <name evidence="6" type="ORF">G4B88_004406</name>
</gene>
<accession>A0A7J6I038</accession>
<dbReference type="Proteomes" id="UP000583929">
    <property type="component" value="Unassembled WGS sequence"/>
</dbReference>
<dbReference type="GO" id="GO:0016020">
    <property type="term" value="C:membrane"/>
    <property type="evidence" value="ECO:0007669"/>
    <property type="project" value="UniProtKB-SubCell"/>
</dbReference>
<proteinExistence type="predicted"/>
<dbReference type="Pfam" id="PF02485">
    <property type="entry name" value="Branch"/>
    <property type="match status" value="1"/>
</dbReference>
<evidence type="ECO:0000313" key="7">
    <source>
        <dbReference type="Proteomes" id="UP000583929"/>
    </source>
</evidence>
<evidence type="ECO:0000256" key="2">
    <source>
        <dbReference type="ARBA" id="ARBA00022676"/>
    </source>
</evidence>
<evidence type="ECO:0000256" key="5">
    <source>
        <dbReference type="ARBA" id="ARBA00023180"/>
    </source>
</evidence>
<keyword evidence="7" id="KW-1185">Reference proteome</keyword>
<keyword evidence="4" id="KW-0472">Membrane</keyword>
<keyword evidence="2" id="KW-0328">Glycosyltransferase</keyword>
<dbReference type="InterPro" id="IPR044174">
    <property type="entry name" value="BC10-like"/>
</dbReference>
<dbReference type="PANTHER" id="PTHR31042:SF77">
    <property type="entry name" value="GLYCOSYLTRANSFERASE"/>
    <property type="match status" value="1"/>
</dbReference>
<keyword evidence="3" id="KW-0808">Transferase</keyword>
<comment type="caution">
    <text evidence="6">The sequence shown here is derived from an EMBL/GenBank/DDBJ whole genome shotgun (WGS) entry which is preliminary data.</text>
</comment>
<protein>
    <submittedName>
        <fullName evidence="6">Uncharacterized protein</fullName>
    </submittedName>
</protein>
<evidence type="ECO:0000256" key="3">
    <source>
        <dbReference type="ARBA" id="ARBA00022679"/>
    </source>
</evidence>
<reference evidence="6 7" key="1">
    <citation type="journal article" date="2020" name="bioRxiv">
        <title>Sequence and annotation of 42 cannabis genomes reveals extensive copy number variation in cannabinoid synthesis and pathogen resistance genes.</title>
        <authorList>
            <person name="Mckernan K.J."/>
            <person name="Helbert Y."/>
            <person name="Kane L.T."/>
            <person name="Ebling H."/>
            <person name="Zhang L."/>
            <person name="Liu B."/>
            <person name="Eaton Z."/>
            <person name="Mclaughlin S."/>
            <person name="Kingan S."/>
            <person name="Baybayan P."/>
            <person name="Concepcion G."/>
            <person name="Jordan M."/>
            <person name="Riva A."/>
            <person name="Barbazuk W."/>
            <person name="Harkins T."/>
        </authorList>
    </citation>
    <scope>NUCLEOTIDE SEQUENCE [LARGE SCALE GENOMIC DNA]</scope>
    <source>
        <strain evidence="7">cv. Jamaican Lion 4</strain>
        <tissue evidence="6">Leaf</tissue>
    </source>
</reference>